<keyword evidence="7" id="KW-1133">Transmembrane helix</keyword>
<dbReference type="Gene3D" id="1.10.8.1040">
    <property type="match status" value="1"/>
</dbReference>
<evidence type="ECO:0000256" key="7">
    <source>
        <dbReference type="SAM" id="Phobius"/>
    </source>
</evidence>
<evidence type="ECO:0000256" key="1">
    <source>
        <dbReference type="ARBA" id="ARBA00000971"/>
    </source>
</evidence>
<dbReference type="GO" id="GO:0003755">
    <property type="term" value="F:peptidyl-prolyl cis-trans isomerase activity"/>
    <property type="evidence" value="ECO:0007669"/>
    <property type="project" value="UniProtKB-KW"/>
</dbReference>
<evidence type="ECO:0000313" key="9">
    <source>
        <dbReference type="EMBL" id="GAN15621.1"/>
    </source>
</evidence>
<evidence type="ECO:0000313" key="10">
    <source>
        <dbReference type="Proteomes" id="UP000032025"/>
    </source>
</evidence>
<keyword evidence="6" id="KW-0413">Isomerase</keyword>
<proteinExistence type="inferred from homology"/>
<dbReference type="AlphaFoldDB" id="A0A0C9MYC5"/>
<dbReference type="InterPro" id="IPR027304">
    <property type="entry name" value="Trigger_fact/SurA_dom_sf"/>
</dbReference>
<dbReference type="PANTHER" id="PTHR47245">
    <property type="entry name" value="PEPTIDYLPROLYL ISOMERASE"/>
    <property type="match status" value="1"/>
</dbReference>
<keyword evidence="5" id="KW-0697">Rotamase</keyword>
<dbReference type="InterPro" id="IPR000297">
    <property type="entry name" value="PPIase_PpiC"/>
</dbReference>
<feature type="domain" description="PpiC" evidence="8">
    <location>
        <begin position="141"/>
        <end position="261"/>
    </location>
</feature>
<name>A0A0C9MYC5_SPHPI</name>
<evidence type="ECO:0000256" key="2">
    <source>
        <dbReference type="ARBA" id="ARBA00007656"/>
    </source>
</evidence>
<reference evidence="9 10" key="1">
    <citation type="submission" date="2014-08" db="EMBL/GenBank/DDBJ databases">
        <title>Whole genome shotgun sequence of Sphingomonas paucimobilis NBRC 13935.</title>
        <authorList>
            <person name="Hosoyama A."/>
            <person name="Hashimoto M."/>
            <person name="Hosoyama Y."/>
            <person name="Noguchi M."/>
            <person name="Uohara A."/>
            <person name="Ohji S."/>
            <person name="Katano-Makiyama Y."/>
            <person name="Ichikawa N."/>
            <person name="Kimura A."/>
            <person name="Yamazoe A."/>
            <person name="Fujita N."/>
        </authorList>
    </citation>
    <scope>NUCLEOTIDE SEQUENCE [LARGE SCALE GENOMIC DNA]</scope>
    <source>
        <strain evidence="9 10">NBRC 13935</strain>
    </source>
</reference>
<evidence type="ECO:0000256" key="6">
    <source>
        <dbReference type="ARBA" id="ARBA00023235"/>
    </source>
</evidence>
<dbReference type="EMBL" id="BBJS01000061">
    <property type="protein sequence ID" value="GAN15621.1"/>
    <property type="molecule type" value="Genomic_DNA"/>
</dbReference>
<dbReference type="Proteomes" id="UP000032025">
    <property type="component" value="Unassembled WGS sequence"/>
</dbReference>
<organism evidence="9 10">
    <name type="scientific">Sphingomonas paucimobilis NBRC 13935</name>
    <dbReference type="NCBI Taxonomy" id="1219050"/>
    <lineage>
        <taxon>Bacteria</taxon>
        <taxon>Pseudomonadati</taxon>
        <taxon>Pseudomonadota</taxon>
        <taxon>Alphaproteobacteria</taxon>
        <taxon>Sphingomonadales</taxon>
        <taxon>Sphingomonadaceae</taxon>
        <taxon>Sphingomonas</taxon>
    </lineage>
</organism>
<comment type="catalytic activity">
    <reaction evidence="1">
        <text>[protein]-peptidylproline (omega=180) = [protein]-peptidylproline (omega=0)</text>
        <dbReference type="Rhea" id="RHEA:16237"/>
        <dbReference type="Rhea" id="RHEA-COMP:10747"/>
        <dbReference type="Rhea" id="RHEA-COMP:10748"/>
        <dbReference type="ChEBI" id="CHEBI:83833"/>
        <dbReference type="ChEBI" id="CHEBI:83834"/>
        <dbReference type="EC" id="5.2.1.8"/>
    </reaction>
</comment>
<accession>A0A0C9MYC5</accession>
<dbReference type="EC" id="5.2.1.8" evidence="3"/>
<dbReference type="Pfam" id="PF13145">
    <property type="entry name" value="Rotamase_2"/>
    <property type="match status" value="1"/>
</dbReference>
<keyword evidence="10" id="KW-1185">Reference proteome</keyword>
<sequence length="296" mass="31438">MTPADPAARPSLWDPAAVVPRRSLILYAISAVLGLIIAGYGLFTAQGTRVGGIAPENAATVNGAPILRADLIQQVGSLYSISFAQASAAQRRKALDDMIREELHVQRGIEVGLPADDIDVRAALVGATDAQVAQDTLTEQPSAAELRAWYVAHPDTYAAEGTMTLHEWIVPGAADAARAVAALRAGTPAATLGLKTSGRVDDGEEYYFAARIHLGPALFAIARRMRAGEVSEPIHAADGFHILAMVANAPPVPTPFAVARDQVLRDVQADKIARLQGANDRFLYKRADIKIAPDLR</sequence>
<dbReference type="InterPro" id="IPR050245">
    <property type="entry name" value="PrsA_foldase"/>
</dbReference>
<dbReference type="RefSeq" id="WP_007405569.1">
    <property type="nucleotide sequence ID" value="NZ_BBJS01000061.1"/>
</dbReference>
<feature type="transmembrane region" description="Helical" evidence="7">
    <location>
        <begin position="24"/>
        <end position="43"/>
    </location>
</feature>
<protein>
    <recommendedName>
        <fullName evidence="3">peptidylprolyl isomerase</fullName>
        <ecNumber evidence="3">5.2.1.8</ecNumber>
    </recommendedName>
</protein>
<evidence type="ECO:0000259" key="8">
    <source>
        <dbReference type="Pfam" id="PF13145"/>
    </source>
</evidence>
<evidence type="ECO:0000256" key="3">
    <source>
        <dbReference type="ARBA" id="ARBA00013194"/>
    </source>
</evidence>
<gene>
    <name evidence="9" type="ORF">SP6_61_00700</name>
</gene>
<keyword evidence="7" id="KW-0812">Transmembrane</keyword>
<keyword evidence="4" id="KW-0732">Signal</keyword>
<evidence type="ECO:0000256" key="5">
    <source>
        <dbReference type="ARBA" id="ARBA00023110"/>
    </source>
</evidence>
<comment type="caution">
    <text evidence="9">The sequence shown here is derived from an EMBL/GenBank/DDBJ whole genome shotgun (WGS) entry which is preliminary data.</text>
</comment>
<keyword evidence="7" id="KW-0472">Membrane</keyword>
<comment type="similarity">
    <text evidence="2">Belongs to the PpiC/parvulin rotamase family.</text>
</comment>
<evidence type="ECO:0000256" key="4">
    <source>
        <dbReference type="ARBA" id="ARBA00022729"/>
    </source>
</evidence>
<dbReference type="PANTHER" id="PTHR47245:SF1">
    <property type="entry name" value="FOLDASE PROTEIN PRSA"/>
    <property type="match status" value="1"/>
</dbReference>
<dbReference type="SUPFAM" id="SSF109998">
    <property type="entry name" value="Triger factor/SurA peptide-binding domain-like"/>
    <property type="match status" value="1"/>
</dbReference>
<dbReference type="GeneID" id="78527699"/>